<dbReference type="EMBL" id="OZ075137">
    <property type="protein sequence ID" value="CAL5007510.1"/>
    <property type="molecule type" value="Genomic_DNA"/>
</dbReference>
<dbReference type="CDD" id="cd18280">
    <property type="entry name" value="BTB_POZ_BPM_plant"/>
    <property type="match status" value="1"/>
</dbReference>
<keyword evidence="6" id="KW-1185">Reference proteome</keyword>
<dbReference type="InterPro" id="IPR000210">
    <property type="entry name" value="BTB/POZ_dom"/>
</dbReference>
<dbReference type="InterPro" id="IPR011333">
    <property type="entry name" value="SKP1/BTB/POZ_sf"/>
</dbReference>
<proteinExistence type="inferred from homology"/>
<dbReference type="Proteomes" id="UP001497457">
    <property type="component" value="Chromosome 27b"/>
</dbReference>
<dbReference type="PROSITE" id="PS50097">
    <property type="entry name" value="BTB"/>
    <property type="match status" value="1"/>
</dbReference>
<dbReference type="SUPFAM" id="SSF49599">
    <property type="entry name" value="TRAF domain-like"/>
    <property type="match status" value="1"/>
</dbReference>
<feature type="domain" description="MATH" evidence="4">
    <location>
        <begin position="16"/>
        <end position="146"/>
    </location>
</feature>
<dbReference type="SMART" id="SM00225">
    <property type="entry name" value="BTB"/>
    <property type="match status" value="1"/>
</dbReference>
<gene>
    <name evidence="5" type="ORF">URODEC1_LOCUS68534</name>
</gene>
<feature type="domain" description="BTB" evidence="3">
    <location>
        <begin position="184"/>
        <end position="251"/>
    </location>
</feature>
<accession>A0ABC9BSX0</accession>
<organism evidence="5 6">
    <name type="scientific">Urochloa decumbens</name>
    <dbReference type="NCBI Taxonomy" id="240449"/>
    <lineage>
        <taxon>Eukaryota</taxon>
        <taxon>Viridiplantae</taxon>
        <taxon>Streptophyta</taxon>
        <taxon>Embryophyta</taxon>
        <taxon>Tracheophyta</taxon>
        <taxon>Spermatophyta</taxon>
        <taxon>Magnoliopsida</taxon>
        <taxon>Liliopsida</taxon>
        <taxon>Poales</taxon>
        <taxon>Poaceae</taxon>
        <taxon>PACMAD clade</taxon>
        <taxon>Panicoideae</taxon>
        <taxon>Panicodae</taxon>
        <taxon>Paniceae</taxon>
        <taxon>Melinidinae</taxon>
        <taxon>Urochloa</taxon>
    </lineage>
</organism>
<dbReference type="SUPFAM" id="SSF54695">
    <property type="entry name" value="POZ domain"/>
    <property type="match status" value="1"/>
</dbReference>
<comment type="similarity">
    <text evidence="2">Belongs to the Tdpoz family.</text>
</comment>
<dbReference type="Gene3D" id="2.60.210.10">
    <property type="entry name" value="Apoptosis, Tumor Necrosis Factor Receptor Associated Protein 2, Chain A"/>
    <property type="match status" value="1"/>
</dbReference>
<evidence type="ECO:0000259" key="4">
    <source>
        <dbReference type="PROSITE" id="PS50144"/>
    </source>
</evidence>
<dbReference type="Gene3D" id="3.30.710.10">
    <property type="entry name" value="Potassium Channel Kv1.1, Chain A"/>
    <property type="match status" value="1"/>
</dbReference>
<evidence type="ECO:0000256" key="2">
    <source>
        <dbReference type="ARBA" id="ARBA00010846"/>
    </source>
</evidence>
<dbReference type="Pfam" id="PF22486">
    <property type="entry name" value="MATH_2"/>
    <property type="match status" value="1"/>
</dbReference>
<protein>
    <submittedName>
        <fullName evidence="5">Uncharacterized protein</fullName>
    </submittedName>
</protein>
<dbReference type="InterPro" id="IPR008974">
    <property type="entry name" value="TRAF-like"/>
</dbReference>
<dbReference type="InterPro" id="IPR045005">
    <property type="entry name" value="BPM1-6"/>
</dbReference>
<dbReference type="PROSITE" id="PS50144">
    <property type="entry name" value="MATH"/>
    <property type="match status" value="1"/>
</dbReference>
<evidence type="ECO:0000256" key="1">
    <source>
        <dbReference type="ARBA" id="ARBA00004906"/>
    </source>
</evidence>
<dbReference type="CDD" id="cd00121">
    <property type="entry name" value="MATH"/>
    <property type="match status" value="1"/>
</dbReference>
<dbReference type="PANTHER" id="PTHR26379:SF438">
    <property type="entry name" value="OS08G0128700 PROTEIN"/>
    <property type="match status" value="1"/>
</dbReference>
<evidence type="ECO:0000313" key="6">
    <source>
        <dbReference type="Proteomes" id="UP001497457"/>
    </source>
</evidence>
<dbReference type="PANTHER" id="PTHR26379">
    <property type="entry name" value="BTB/POZ AND MATH DOMAIN-CONTAINING PROTEIN 1"/>
    <property type="match status" value="1"/>
</dbReference>
<evidence type="ECO:0000313" key="5">
    <source>
        <dbReference type="EMBL" id="CAL5007510.1"/>
    </source>
</evidence>
<dbReference type="InterPro" id="IPR002083">
    <property type="entry name" value="MATH/TRAF_dom"/>
</dbReference>
<dbReference type="InterPro" id="IPR056423">
    <property type="entry name" value="BACK_BPM_SPOP"/>
</dbReference>
<dbReference type="AlphaFoldDB" id="A0ABC9BSX0"/>
<sequence length="361" mass="40429">MTKRRTRSACTPEIEQGTHVFDISGYSTYKGMGNTNHITSGTFSVGGHDWAVLVYPDGSCQHGVQRFISVYLVLLTQGAKVRASCDLSLIDYATGAPSSVSWTEPRIFVFGEHSSFAPQDPYFMDRGELESSAFLHDDRLTIQCDVTVYKEPRVFTYEFYNWIEEPASDVAKKLGLLLEAGEFADVTFLVGGETFAAHRMVLAMQSPVFKAELYGPMREAAARRVAVEDMEPTVFKAMLQFIYTGCLPHTSDVWSDIDYGMMQHLLVAADRYSVDKLKLACQSMLCKNLDVKSAVTTLTLAHQHNCYRLKDACHEFITGSSATYRAVAATQEFKDLKESRSPIIADILEDLLERASKLRRK</sequence>
<dbReference type="Pfam" id="PF24570">
    <property type="entry name" value="BACK_BPM_SPOP"/>
    <property type="match status" value="1"/>
</dbReference>
<reference evidence="6" key="1">
    <citation type="submission" date="2024-06" db="EMBL/GenBank/DDBJ databases">
        <authorList>
            <person name="Ryan C."/>
        </authorList>
    </citation>
    <scope>NUCLEOTIDE SEQUENCE [LARGE SCALE GENOMIC DNA]</scope>
</reference>
<dbReference type="Pfam" id="PF00651">
    <property type="entry name" value="BTB"/>
    <property type="match status" value="1"/>
</dbReference>
<evidence type="ECO:0000259" key="3">
    <source>
        <dbReference type="PROSITE" id="PS50097"/>
    </source>
</evidence>
<dbReference type="Gene3D" id="1.25.40.420">
    <property type="match status" value="1"/>
</dbReference>
<reference evidence="5 6" key="2">
    <citation type="submission" date="2024-10" db="EMBL/GenBank/DDBJ databases">
        <authorList>
            <person name="Ryan C."/>
        </authorList>
    </citation>
    <scope>NUCLEOTIDE SEQUENCE [LARGE SCALE GENOMIC DNA]</scope>
</reference>
<name>A0ABC9BSX0_9POAL</name>
<comment type="pathway">
    <text evidence="1">Protein modification; protein ubiquitination.</text>
</comment>